<dbReference type="EMBL" id="JAESDN010000008">
    <property type="protein sequence ID" value="KAG7046774.1"/>
    <property type="molecule type" value="Genomic_DNA"/>
</dbReference>
<organism evidence="1 2">
    <name type="scientific">Colletotrichum scovillei</name>
    <dbReference type="NCBI Taxonomy" id="1209932"/>
    <lineage>
        <taxon>Eukaryota</taxon>
        <taxon>Fungi</taxon>
        <taxon>Dikarya</taxon>
        <taxon>Ascomycota</taxon>
        <taxon>Pezizomycotina</taxon>
        <taxon>Sordariomycetes</taxon>
        <taxon>Hypocreomycetidae</taxon>
        <taxon>Glomerellales</taxon>
        <taxon>Glomerellaceae</taxon>
        <taxon>Colletotrichum</taxon>
        <taxon>Colletotrichum acutatum species complex</taxon>
    </lineage>
</organism>
<comment type="caution">
    <text evidence="1">The sequence shown here is derived from an EMBL/GenBank/DDBJ whole genome shotgun (WGS) entry which is preliminary data.</text>
</comment>
<evidence type="ECO:0000313" key="1">
    <source>
        <dbReference type="EMBL" id="KAG7046774.1"/>
    </source>
</evidence>
<dbReference type="Proteomes" id="UP000699042">
    <property type="component" value="Unassembled WGS sequence"/>
</dbReference>
<proteinExistence type="predicted"/>
<sequence length="93" mass="9995">MNPSWSASESKCLLASLTAPPASAETARRWRNASMCDGPALACEAGKKVLGAFSVEDGRELPYQVMCVRDACVEAQATLRRQAVRGITHEKDA</sequence>
<gene>
    <name evidence="1" type="ORF">JMJ77_014996</name>
</gene>
<reference evidence="1" key="1">
    <citation type="submission" date="2021-05" db="EMBL/GenBank/DDBJ databases">
        <title>Comparative genomics of three Colletotrichum scovillei strains and genetic complementation revealed genes involved fungal growth and virulence on chili pepper.</title>
        <authorList>
            <person name="Hsieh D.-K."/>
            <person name="Chuang S.-C."/>
            <person name="Chen C.-Y."/>
            <person name="Chao Y.-T."/>
            <person name="Lu M.-Y.J."/>
            <person name="Lee M.-H."/>
            <person name="Shih M.-C."/>
        </authorList>
    </citation>
    <scope>NUCLEOTIDE SEQUENCE</scope>
    <source>
        <strain evidence="1">Coll-153</strain>
    </source>
</reference>
<feature type="non-terminal residue" evidence="1">
    <location>
        <position position="93"/>
    </location>
</feature>
<accession>A0A9P7R3C2</accession>
<dbReference type="AlphaFoldDB" id="A0A9P7R3C2"/>
<keyword evidence="2" id="KW-1185">Reference proteome</keyword>
<protein>
    <submittedName>
        <fullName evidence="1">FAD binding domain-containing protein</fullName>
    </submittedName>
</protein>
<name>A0A9P7R3C2_9PEZI</name>
<evidence type="ECO:0000313" key="2">
    <source>
        <dbReference type="Proteomes" id="UP000699042"/>
    </source>
</evidence>